<dbReference type="EMBL" id="VOPW01000001">
    <property type="protein sequence ID" value="TXC67061.1"/>
    <property type="molecule type" value="Genomic_DNA"/>
</dbReference>
<dbReference type="InterPro" id="IPR025421">
    <property type="entry name" value="DUF4148"/>
</dbReference>
<gene>
    <name evidence="1" type="ORF">FSC37_18895</name>
</gene>
<dbReference type="AlphaFoldDB" id="A0A5C6U4S2"/>
<protein>
    <submittedName>
        <fullName evidence="1">DUF4148 domain-containing protein</fullName>
    </submittedName>
</protein>
<comment type="caution">
    <text evidence="1">The sequence shown here is derived from an EMBL/GenBank/DDBJ whole genome shotgun (WGS) entry which is preliminary data.</text>
</comment>
<evidence type="ECO:0000313" key="1">
    <source>
        <dbReference type="EMBL" id="TXC67061.1"/>
    </source>
</evidence>
<name>A0A5C6U4S2_9BURK</name>
<accession>A0A5C6U4S2</accession>
<dbReference type="Proteomes" id="UP000321832">
    <property type="component" value="Unassembled WGS sequence"/>
</dbReference>
<reference evidence="1 2" key="1">
    <citation type="submission" date="2019-08" db="EMBL/GenBank/DDBJ databases">
        <authorList>
            <person name="Khan S.A."/>
            <person name="Jeon C.O."/>
            <person name="Jeong S.E."/>
        </authorList>
    </citation>
    <scope>NUCLEOTIDE SEQUENCE [LARGE SCALE GENOMIC DNA]</scope>
    <source>
        <strain evidence="2">IMCC1728</strain>
    </source>
</reference>
<proteinExistence type="predicted"/>
<keyword evidence="2" id="KW-1185">Reference proteome</keyword>
<sequence>MACSMVCGLLIHPQCLQFTSPKRSTRKDNTMNRKQAIVAALFAAIGTSAFAVEAEQVVAPKGQLTRAEVQAEFARARAAGELAYANESYGGVKERSFAARGGAIERSASRDRDEVRAEGRAAARAGKINTDYVGG</sequence>
<evidence type="ECO:0000313" key="2">
    <source>
        <dbReference type="Proteomes" id="UP000321832"/>
    </source>
</evidence>
<organism evidence="1 2">
    <name type="scientific">Piscinibacter aquaticus</name>
    <dbReference type="NCBI Taxonomy" id="392597"/>
    <lineage>
        <taxon>Bacteria</taxon>
        <taxon>Pseudomonadati</taxon>
        <taxon>Pseudomonadota</taxon>
        <taxon>Betaproteobacteria</taxon>
        <taxon>Burkholderiales</taxon>
        <taxon>Sphaerotilaceae</taxon>
        <taxon>Piscinibacter</taxon>
    </lineage>
</organism>
<dbReference type="Pfam" id="PF13663">
    <property type="entry name" value="DUF4148"/>
    <property type="match status" value="1"/>
</dbReference>